<name>A0A6A4YMF1_9STRA</name>
<dbReference type="SUPFAM" id="SSF48403">
    <property type="entry name" value="Ankyrin repeat"/>
    <property type="match status" value="1"/>
</dbReference>
<dbReference type="InterPro" id="IPR052050">
    <property type="entry name" value="SecEffector_AnkRepeat"/>
</dbReference>
<dbReference type="InterPro" id="IPR002110">
    <property type="entry name" value="Ankyrin_rpt"/>
</dbReference>
<proteinExistence type="predicted"/>
<protein>
    <submittedName>
        <fullName evidence="1">Uncharacterized protein</fullName>
    </submittedName>
</protein>
<dbReference type="InterPro" id="IPR036770">
    <property type="entry name" value="Ankyrin_rpt-contain_sf"/>
</dbReference>
<dbReference type="Gene3D" id="1.25.40.20">
    <property type="entry name" value="Ankyrin repeat-containing domain"/>
    <property type="match status" value="2"/>
</dbReference>
<feature type="non-terminal residue" evidence="1">
    <location>
        <position position="305"/>
    </location>
</feature>
<dbReference type="PANTHER" id="PTHR46586:SF3">
    <property type="entry name" value="ANKYRIN REPEAT-CONTAINING PROTEIN"/>
    <property type="match status" value="1"/>
</dbReference>
<dbReference type="PANTHER" id="PTHR46586">
    <property type="entry name" value="ANKYRIN REPEAT-CONTAINING PROTEIN"/>
    <property type="match status" value="1"/>
</dbReference>
<organism evidence="1">
    <name type="scientific">Aphanomyces stellatus</name>
    <dbReference type="NCBI Taxonomy" id="120398"/>
    <lineage>
        <taxon>Eukaryota</taxon>
        <taxon>Sar</taxon>
        <taxon>Stramenopiles</taxon>
        <taxon>Oomycota</taxon>
        <taxon>Saprolegniomycetes</taxon>
        <taxon>Saprolegniales</taxon>
        <taxon>Verrucalvaceae</taxon>
        <taxon>Aphanomyces</taxon>
    </lineage>
</organism>
<comment type="caution">
    <text evidence="1">The sequence shown here is derived from an EMBL/GenBank/DDBJ whole genome shotgun (WGS) entry which is preliminary data.</text>
</comment>
<dbReference type="OrthoDB" id="59882at2759"/>
<gene>
    <name evidence="1" type="ORF">As57867_012178</name>
</gene>
<dbReference type="Pfam" id="PF13637">
    <property type="entry name" value="Ank_4"/>
    <property type="match status" value="1"/>
</dbReference>
<evidence type="ECO:0000313" key="1">
    <source>
        <dbReference type="EMBL" id="KAF0697076.1"/>
    </source>
</evidence>
<reference evidence="1" key="1">
    <citation type="submission" date="2019-06" db="EMBL/GenBank/DDBJ databases">
        <title>Genomics analysis of Aphanomyces spp. identifies a new class of oomycete effector associated with host adaptation.</title>
        <authorList>
            <person name="Gaulin E."/>
        </authorList>
    </citation>
    <scope>NUCLEOTIDE SEQUENCE</scope>
    <source>
        <strain evidence="1">CBS 578.67</strain>
    </source>
</reference>
<accession>A0A6A4YMF1</accession>
<dbReference type="Pfam" id="PF12796">
    <property type="entry name" value="Ank_2"/>
    <property type="match status" value="1"/>
</dbReference>
<dbReference type="AlphaFoldDB" id="A0A6A4YMF1"/>
<dbReference type="EMBL" id="VJMH01005345">
    <property type="protein sequence ID" value="KAF0697076.1"/>
    <property type="molecule type" value="Genomic_DNA"/>
</dbReference>
<sequence length="305" mass="33659">MVQLQSGLMGLLHHRIVEANAMKFRHTRVGYDTKSQPIGIYHVPAAFQTRFAPLLQDGAPRREDKFIRANDLFLDNLKRDPRLVFHLAIFSGDLPLVQALLHHDPVAFASGEALSCAVSFGHEHLVDYLIAARTTHPALRSFSQDGAHLVLDIAATHGRYALLEFLRVHEPNGCSARAMDHVAALGNLDMVRFLHATRTEGCTTAAMDTAAACGHLEVVRFLHDKRPEGCTTKALDSAAGNGHIDVVRFLVEHRTEGATPAALHFAAEHGHLEVLEYLCPRYPRGWSLHALDAAARHGHVDVVRF</sequence>